<protein>
    <submittedName>
        <fullName evidence="10">Dipeptidase PepV</fullName>
    </submittedName>
</protein>
<name>A0A1S8KMJ1_9LACT</name>
<dbReference type="GO" id="GO:0008777">
    <property type="term" value="F:acetylornithine deacetylase activity"/>
    <property type="evidence" value="ECO:0007669"/>
    <property type="project" value="TreeGrafter"/>
</dbReference>
<gene>
    <name evidence="10" type="ORF">BWX42_02305</name>
</gene>
<dbReference type="PANTHER" id="PTHR43808">
    <property type="entry name" value="ACETYLORNITHINE DEACETYLASE"/>
    <property type="match status" value="1"/>
</dbReference>
<dbReference type="Gene3D" id="3.30.70.360">
    <property type="match status" value="2"/>
</dbReference>
<keyword evidence="4" id="KW-0479">Metal-binding</keyword>
<dbReference type="InterPro" id="IPR010964">
    <property type="entry name" value="M20A_pepV-rel"/>
</dbReference>
<keyword evidence="6" id="KW-0862">Zinc</keyword>
<accession>A0A1S8KMJ1</accession>
<keyword evidence="8" id="KW-0482">Metalloprotease</keyword>
<keyword evidence="3" id="KW-0645">Protease</keyword>
<evidence type="ECO:0000256" key="4">
    <source>
        <dbReference type="ARBA" id="ARBA00022723"/>
    </source>
</evidence>
<keyword evidence="5" id="KW-0378">Hydrolase</keyword>
<dbReference type="Pfam" id="PF07687">
    <property type="entry name" value="M20_dimer"/>
    <property type="match status" value="1"/>
</dbReference>
<proteinExistence type="inferred from homology"/>
<comment type="caution">
    <text evidence="10">The sequence shown here is derived from an EMBL/GenBank/DDBJ whole genome shotgun (WGS) entry which is preliminary data.</text>
</comment>
<dbReference type="AlphaFoldDB" id="A0A1S8KMJ1"/>
<dbReference type="GO" id="GO:0006508">
    <property type="term" value="P:proteolysis"/>
    <property type="evidence" value="ECO:0007669"/>
    <property type="project" value="UniProtKB-KW"/>
</dbReference>
<evidence type="ECO:0000256" key="5">
    <source>
        <dbReference type="ARBA" id="ARBA00022801"/>
    </source>
</evidence>
<dbReference type="InterPro" id="IPR011291">
    <property type="entry name" value="Pept_M20A_peptidaseV"/>
</dbReference>
<dbReference type="PROSITE" id="PS00758">
    <property type="entry name" value="ARGE_DAPE_CPG2_1"/>
    <property type="match status" value="1"/>
</dbReference>
<dbReference type="NCBIfam" id="NF005591">
    <property type="entry name" value="PRK07318.1"/>
    <property type="match status" value="1"/>
</dbReference>
<evidence type="ECO:0000256" key="2">
    <source>
        <dbReference type="ARBA" id="ARBA00006247"/>
    </source>
</evidence>
<evidence type="ECO:0000256" key="8">
    <source>
        <dbReference type="ARBA" id="ARBA00023049"/>
    </source>
</evidence>
<comment type="cofactor">
    <cofactor evidence="1">
        <name>Zn(2+)</name>
        <dbReference type="ChEBI" id="CHEBI:29105"/>
    </cofactor>
</comment>
<dbReference type="InterPro" id="IPR036264">
    <property type="entry name" value="Bact_exopeptidase_dim_dom"/>
</dbReference>
<dbReference type="Proteomes" id="UP000190409">
    <property type="component" value="Unassembled WGS sequence"/>
</dbReference>
<dbReference type="EMBL" id="MUYF01000003">
    <property type="protein sequence ID" value="OOL80761.1"/>
    <property type="molecule type" value="Genomic_DNA"/>
</dbReference>
<dbReference type="GO" id="GO:0008237">
    <property type="term" value="F:metallopeptidase activity"/>
    <property type="evidence" value="ECO:0007669"/>
    <property type="project" value="UniProtKB-KW"/>
</dbReference>
<sequence>MVESTINWKEQAQKYQEAFLEDLKDLLRIDSVRKDDEATDEFPVGPGPAIALKKVLELGERDGFKTEQFENWAGHIEYGEGDEILGILGHVDVVPVGTGWDTDPFEPVIKDGRLYARGASDDKGPTMAAYYALKMIKDLDLPISKKARVIIGTDEESDWQGISHYLEVAEEPDFGFSPDATFPIINGEKGNHTIELEFAGTNEGGIQLVSFDSGLRANMVPQDAEAVVFAEKADLLKEQFNAYLDSTDAKIRGEALVKDNKVELKVVGQAAHGSKPQSGVNAATYLADFLTSVDLAGGAKTFVHVAKTYLHEDPFGKKIGVDHEDDVMGKLTLNSGIYDFKDGETATININMRYPQGTTPEAIEEQFNQALADEDVKVVPQPGGKGPHYVPKDDPLVKTLLDVYARQTGLEAHEQVIGGGTYGRLMSRGVAYGAMFPDSIDTMHQANEFMAIDDLMNAMAIYAEAIYELLK</sequence>
<dbReference type="NCBIfam" id="TIGR01886">
    <property type="entry name" value="dipeptidase"/>
    <property type="match status" value="1"/>
</dbReference>
<dbReference type="InterPro" id="IPR002933">
    <property type="entry name" value="Peptidase_M20"/>
</dbReference>
<dbReference type="GO" id="GO:0016805">
    <property type="term" value="F:dipeptidase activity"/>
    <property type="evidence" value="ECO:0007669"/>
    <property type="project" value="UniProtKB-KW"/>
</dbReference>
<evidence type="ECO:0000256" key="6">
    <source>
        <dbReference type="ARBA" id="ARBA00022833"/>
    </source>
</evidence>
<dbReference type="GO" id="GO:0008270">
    <property type="term" value="F:zinc ion binding"/>
    <property type="evidence" value="ECO:0007669"/>
    <property type="project" value="InterPro"/>
</dbReference>
<evidence type="ECO:0000313" key="10">
    <source>
        <dbReference type="EMBL" id="OOL80761.1"/>
    </source>
</evidence>
<organism evidence="10 11">
    <name type="scientific">Dolosigranulum pigrum</name>
    <dbReference type="NCBI Taxonomy" id="29394"/>
    <lineage>
        <taxon>Bacteria</taxon>
        <taxon>Bacillati</taxon>
        <taxon>Bacillota</taxon>
        <taxon>Bacilli</taxon>
        <taxon>Lactobacillales</taxon>
        <taxon>Carnobacteriaceae</taxon>
        <taxon>Dolosigranulum</taxon>
    </lineage>
</organism>
<dbReference type="CDD" id="cd03888">
    <property type="entry name" value="M20_PepV"/>
    <property type="match status" value="1"/>
</dbReference>
<dbReference type="SUPFAM" id="SSF55031">
    <property type="entry name" value="Bacterial exopeptidase dimerisation domain"/>
    <property type="match status" value="1"/>
</dbReference>
<dbReference type="RefSeq" id="WP_077862297.1">
    <property type="nucleotide sequence ID" value="NZ_CP040408.1"/>
</dbReference>
<dbReference type="Gene3D" id="3.40.630.10">
    <property type="entry name" value="Zn peptidases"/>
    <property type="match status" value="1"/>
</dbReference>
<evidence type="ECO:0000256" key="3">
    <source>
        <dbReference type="ARBA" id="ARBA00022670"/>
    </source>
</evidence>
<keyword evidence="7" id="KW-0224">Dipeptidase</keyword>
<comment type="similarity">
    <text evidence="2">Belongs to the peptidase M20A family.</text>
</comment>
<dbReference type="InterPro" id="IPR001261">
    <property type="entry name" value="ArgE/DapE_CS"/>
</dbReference>
<dbReference type="PANTHER" id="PTHR43808:SF31">
    <property type="entry name" value="N-ACETYL-L-CITRULLINE DEACETYLASE"/>
    <property type="match status" value="1"/>
</dbReference>
<evidence type="ECO:0000256" key="1">
    <source>
        <dbReference type="ARBA" id="ARBA00001947"/>
    </source>
</evidence>
<reference evidence="10 11" key="1">
    <citation type="submission" date="2017-01" db="EMBL/GenBank/DDBJ databases">
        <title>Complete Genome Sequence of Dolosigranulum pigrum isolated from a Patient with interstitial lung disease.</title>
        <authorList>
            <person name="Mukhopadhyay R."/>
            <person name="Joaquin J."/>
            <person name="Hogue R."/>
            <person name="Fitzgerald S."/>
            <person name="Jospin G."/>
            <person name="Eisen J.A."/>
            <person name="Chaturvedi V."/>
        </authorList>
    </citation>
    <scope>NUCLEOTIDE SEQUENCE [LARGE SCALE GENOMIC DNA]</scope>
    <source>
        <strain evidence="10 11">15S00348</strain>
    </source>
</reference>
<feature type="domain" description="Peptidase M20 dimerisation" evidence="9">
    <location>
        <begin position="262"/>
        <end position="377"/>
    </location>
</feature>
<evidence type="ECO:0000256" key="7">
    <source>
        <dbReference type="ARBA" id="ARBA00022997"/>
    </source>
</evidence>
<dbReference type="Pfam" id="PF01546">
    <property type="entry name" value="Peptidase_M20"/>
    <property type="match status" value="1"/>
</dbReference>
<dbReference type="InterPro" id="IPR050072">
    <property type="entry name" value="Peptidase_M20A"/>
</dbReference>
<dbReference type="NCBIfam" id="TIGR01887">
    <property type="entry name" value="dipeptidaselike"/>
    <property type="match status" value="1"/>
</dbReference>
<dbReference type="SUPFAM" id="SSF53187">
    <property type="entry name" value="Zn-dependent exopeptidases"/>
    <property type="match status" value="1"/>
</dbReference>
<evidence type="ECO:0000259" key="9">
    <source>
        <dbReference type="Pfam" id="PF07687"/>
    </source>
</evidence>
<dbReference type="GO" id="GO:0006526">
    <property type="term" value="P:L-arginine biosynthetic process"/>
    <property type="evidence" value="ECO:0007669"/>
    <property type="project" value="TreeGrafter"/>
</dbReference>
<dbReference type="InterPro" id="IPR011650">
    <property type="entry name" value="Peptidase_M20_dimer"/>
</dbReference>
<evidence type="ECO:0000313" key="11">
    <source>
        <dbReference type="Proteomes" id="UP000190409"/>
    </source>
</evidence>